<dbReference type="Proteomes" id="UP001285354">
    <property type="component" value="Unassembled WGS sequence"/>
</dbReference>
<evidence type="ECO:0000256" key="1">
    <source>
        <dbReference type="SAM" id="Phobius"/>
    </source>
</evidence>
<evidence type="ECO:0000313" key="3">
    <source>
        <dbReference type="Proteomes" id="UP001285354"/>
    </source>
</evidence>
<comment type="caution">
    <text evidence="2">The sequence shown here is derived from an EMBL/GenBank/DDBJ whole genome shotgun (WGS) entry which is preliminary data.</text>
</comment>
<gene>
    <name evidence="2" type="ORF">QTJ16_005903</name>
</gene>
<dbReference type="EMBL" id="JAUBYV010000009">
    <property type="protein sequence ID" value="KAK2624710.1"/>
    <property type="molecule type" value="Genomic_DNA"/>
</dbReference>
<feature type="transmembrane region" description="Helical" evidence="1">
    <location>
        <begin position="295"/>
        <end position="317"/>
    </location>
</feature>
<evidence type="ECO:0000313" key="2">
    <source>
        <dbReference type="EMBL" id="KAK2624710.1"/>
    </source>
</evidence>
<accession>A0AAD9SY00</accession>
<dbReference type="AlphaFoldDB" id="A0AAD9SY00"/>
<organism evidence="2 3">
    <name type="scientific">Diplocarpon rosae</name>
    <dbReference type="NCBI Taxonomy" id="946125"/>
    <lineage>
        <taxon>Eukaryota</taxon>
        <taxon>Fungi</taxon>
        <taxon>Dikarya</taxon>
        <taxon>Ascomycota</taxon>
        <taxon>Pezizomycotina</taxon>
        <taxon>Leotiomycetes</taxon>
        <taxon>Helotiales</taxon>
        <taxon>Drepanopezizaceae</taxon>
        <taxon>Diplocarpon</taxon>
    </lineage>
</organism>
<keyword evidence="1" id="KW-0812">Transmembrane</keyword>
<keyword evidence="1" id="KW-0472">Membrane</keyword>
<feature type="transmembrane region" description="Helical" evidence="1">
    <location>
        <begin position="160"/>
        <end position="182"/>
    </location>
</feature>
<proteinExistence type="predicted"/>
<feature type="transmembrane region" description="Helical" evidence="1">
    <location>
        <begin position="53"/>
        <end position="72"/>
    </location>
</feature>
<keyword evidence="1" id="KW-1133">Transmembrane helix</keyword>
<name>A0AAD9SY00_9HELO</name>
<protein>
    <submittedName>
        <fullName evidence="2">Uncharacterized protein</fullName>
    </submittedName>
</protein>
<feature type="transmembrane region" description="Helical" evidence="1">
    <location>
        <begin position="329"/>
        <end position="354"/>
    </location>
</feature>
<feature type="transmembrane region" description="Helical" evidence="1">
    <location>
        <begin position="122"/>
        <end position="139"/>
    </location>
</feature>
<keyword evidence="3" id="KW-1185">Reference proteome</keyword>
<reference evidence="2" key="1">
    <citation type="submission" date="2023-06" db="EMBL/GenBank/DDBJ databases">
        <title>Draft genome of Marssonina rosae.</title>
        <authorList>
            <person name="Cheng Q."/>
        </authorList>
    </citation>
    <scope>NUCLEOTIDE SEQUENCE</scope>
    <source>
        <strain evidence="2">R4</strain>
    </source>
</reference>
<feature type="transmembrane region" description="Helical" evidence="1">
    <location>
        <begin position="84"/>
        <end position="102"/>
    </location>
</feature>
<sequence>MQPKKLVLYFHSLALLAFILLWAMSVVNGTVKELLLGVWHGRLAEGGVALQTRYTGLSLLDYPLAILVAFFFHGTSGHDEGFQLFLFDAYSTLQSAFVWLYAESLRPGNNPTWVDKPVVFGLLWQCFGAAIALPLYYAAHIQWSSQNKITRVENVETAMVLPVSFLLGAVLPALIGMAPTWLGPNSRTAAYHQMILAAWQLDPIWVSWTLQIGTWVLQTCFTSTGSPMPDGRTKAHQWIRASYLLAAASSASGHLYVMAKVLTSKSSNVNLVRMYVPFPFAGPAPMEDILVWGPWLFLQYDLIIITLSSISWAFVLLDQLRPSPRFSRGVLALFLAAGCTTIGPGATVSIALYIREGKLQEARM</sequence>